<evidence type="ECO:0000313" key="2">
    <source>
        <dbReference type="EMBL" id="MED6196297.1"/>
    </source>
</evidence>
<organism evidence="2 3">
    <name type="scientific">Stylosanthes scabra</name>
    <dbReference type="NCBI Taxonomy" id="79078"/>
    <lineage>
        <taxon>Eukaryota</taxon>
        <taxon>Viridiplantae</taxon>
        <taxon>Streptophyta</taxon>
        <taxon>Embryophyta</taxon>
        <taxon>Tracheophyta</taxon>
        <taxon>Spermatophyta</taxon>
        <taxon>Magnoliopsida</taxon>
        <taxon>eudicotyledons</taxon>
        <taxon>Gunneridae</taxon>
        <taxon>Pentapetalae</taxon>
        <taxon>rosids</taxon>
        <taxon>fabids</taxon>
        <taxon>Fabales</taxon>
        <taxon>Fabaceae</taxon>
        <taxon>Papilionoideae</taxon>
        <taxon>50 kb inversion clade</taxon>
        <taxon>dalbergioids sensu lato</taxon>
        <taxon>Dalbergieae</taxon>
        <taxon>Pterocarpus clade</taxon>
        <taxon>Stylosanthes</taxon>
    </lineage>
</organism>
<keyword evidence="1" id="KW-0732">Signal</keyword>
<sequence length="114" mass="12969">MSVNTTGFILIIALVQFSSISDLIGHEDMPKFKCGECPYVYVQVFQTLAGKVRNGSGKRECEEREDRDEKLESQIQSLCVCTKGACAKNGERKLEEQERRNLEHFASTPRRPEQ</sequence>
<reference evidence="2 3" key="1">
    <citation type="journal article" date="2023" name="Plants (Basel)">
        <title>Bridging the Gap: Combining Genomics and Transcriptomics Approaches to Understand Stylosanthes scabra, an Orphan Legume from the Brazilian Caatinga.</title>
        <authorList>
            <person name="Ferreira-Neto J.R.C."/>
            <person name="da Silva M.D."/>
            <person name="Binneck E."/>
            <person name="de Melo N.F."/>
            <person name="da Silva R.H."/>
            <person name="de Melo A.L.T.M."/>
            <person name="Pandolfi V."/>
            <person name="Bustamante F.O."/>
            <person name="Brasileiro-Vidal A.C."/>
            <person name="Benko-Iseppon A.M."/>
        </authorList>
    </citation>
    <scope>NUCLEOTIDE SEQUENCE [LARGE SCALE GENOMIC DNA]</scope>
    <source>
        <tissue evidence="2">Leaves</tissue>
    </source>
</reference>
<dbReference type="EMBL" id="JASCZI010211735">
    <property type="protein sequence ID" value="MED6196297.1"/>
    <property type="molecule type" value="Genomic_DNA"/>
</dbReference>
<accession>A0ABU6XE82</accession>
<dbReference type="Proteomes" id="UP001341840">
    <property type="component" value="Unassembled WGS sequence"/>
</dbReference>
<name>A0ABU6XE82_9FABA</name>
<gene>
    <name evidence="2" type="ORF">PIB30_046182</name>
</gene>
<keyword evidence="3" id="KW-1185">Reference proteome</keyword>
<comment type="caution">
    <text evidence="2">The sequence shown here is derived from an EMBL/GenBank/DDBJ whole genome shotgun (WGS) entry which is preliminary data.</text>
</comment>
<evidence type="ECO:0000256" key="1">
    <source>
        <dbReference type="SAM" id="SignalP"/>
    </source>
</evidence>
<evidence type="ECO:0000313" key="3">
    <source>
        <dbReference type="Proteomes" id="UP001341840"/>
    </source>
</evidence>
<protein>
    <submittedName>
        <fullName evidence="2">Uncharacterized protein</fullName>
    </submittedName>
</protein>
<feature type="chain" id="PRO_5047416709" evidence="1">
    <location>
        <begin position="26"/>
        <end position="114"/>
    </location>
</feature>
<proteinExistence type="predicted"/>
<feature type="signal peptide" evidence="1">
    <location>
        <begin position="1"/>
        <end position="25"/>
    </location>
</feature>